<dbReference type="InterPro" id="IPR005123">
    <property type="entry name" value="Oxoglu/Fe-dep_dioxygenase_dom"/>
</dbReference>
<dbReference type="AlphaFoldDB" id="A0A194VCE1"/>
<reference evidence="5" key="1">
    <citation type="submission" date="2014-12" db="EMBL/GenBank/DDBJ databases">
        <title>Genome Sequence of Valsa Canker Pathogens Uncovers a Specific Adaption of Colonization on Woody Bark.</title>
        <authorList>
            <person name="Yin Z."/>
            <person name="Liu H."/>
            <person name="Gao X."/>
            <person name="Li Z."/>
            <person name="Song N."/>
            <person name="Ke X."/>
            <person name="Dai Q."/>
            <person name="Wu Y."/>
            <person name="Sun Y."/>
            <person name="Xu J.-R."/>
            <person name="Kang Z.K."/>
            <person name="Wang L."/>
            <person name="Huang L."/>
        </authorList>
    </citation>
    <scope>NUCLEOTIDE SEQUENCE [LARGE SCALE GENOMIC DNA]</scope>
    <source>
        <strain evidence="5">SXYL134</strain>
    </source>
</reference>
<dbReference type="Pfam" id="PF00117">
    <property type="entry name" value="GATase"/>
    <property type="match status" value="1"/>
</dbReference>
<dbReference type="InterPro" id="IPR027443">
    <property type="entry name" value="IPNS-like_sf"/>
</dbReference>
<evidence type="ECO:0000313" key="4">
    <source>
        <dbReference type="EMBL" id="KUI61446.1"/>
    </source>
</evidence>
<dbReference type="SUPFAM" id="SSF52317">
    <property type="entry name" value="Class I glutamine amidotransferase-like"/>
    <property type="match status" value="1"/>
</dbReference>
<dbReference type="InterPro" id="IPR029062">
    <property type="entry name" value="Class_I_gatase-like"/>
</dbReference>
<organism evidence="4 5">
    <name type="scientific">Cytospora mali</name>
    <name type="common">Apple Valsa canker fungus</name>
    <name type="synonym">Valsa mali</name>
    <dbReference type="NCBI Taxonomy" id="578113"/>
    <lineage>
        <taxon>Eukaryota</taxon>
        <taxon>Fungi</taxon>
        <taxon>Dikarya</taxon>
        <taxon>Ascomycota</taxon>
        <taxon>Pezizomycotina</taxon>
        <taxon>Sordariomycetes</taxon>
        <taxon>Sordariomycetidae</taxon>
        <taxon>Diaporthales</taxon>
        <taxon>Cytosporaceae</taxon>
        <taxon>Cytospora</taxon>
    </lineage>
</organism>
<dbReference type="PROSITE" id="PS51471">
    <property type="entry name" value="FE2OG_OXY"/>
    <property type="match status" value="1"/>
</dbReference>
<dbReference type="Gene3D" id="2.60.120.330">
    <property type="entry name" value="B-lactam Antibiotic, Isopenicillin N Synthase, Chain"/>
    <property type="match status" value="1"/>
</dbReference>
<dbReference type="GO" id="GO:0044283">
    <property type="term" value="P:small molecule biosynthetic process"/>
    <property type="evidence" value="ECO:0007669"/>
    <property type="project" value="UniProtKB-ARBA"/>
</dbReference>
<accession>A0A194VCE1</accession>
<dbReference type="PANTHER" id="PTHR47990">
    <property type="entry name" value="2-OXOGLUTARATE (2OG) AND FE(II)-DEPENDENT OXYGENASE SUPERFAMILY PROTEIN-RELATED"/>
    <property type="match status" value="1"/>
</dbReference>
<dbReference type="STRING" id="694573.A0A194VCE1"/>
<evidence type="ECO:0000259" key="3">
    <source>
        <dbReference type="PROSITE" id="PS51471"/>
    </source>
</evidence>
<dbReference type="InterPro" id="IPR026992">
    <property type="entry name" value="DIOX_N"/>
</dbReference>
<evidence type="ECO:0000256" key="1">
    <source>
        <dbReference type="ARBA" id="ARBA00008056"/>
    </source>
</evidence>
<name>A0A194VCE1_CYTMA</name>
<dbReference type="InterPro" id="IPR017926">
    <property type="entry name" value="GATASE"/>
</dbReference>
<dbReference type="Pfam" id="PF14226">
    <property type="entry name" value="DIOX_N"/>
    <property type="match status" value="1"/>
</dbReference>
<dbReference type="Proteomes" id="UP000078576">
    <property type="component" value="Unassembled WGS sequence"/>
</dbReference>
<dbReference type="PROSITE" id="PS51273">
    <property type="entry name" value="GATASE_TYPE_1"/>
    <property type="match status" value="1"/>
</dbReference>
<sequence>MNVLLLKNYPSATPADHATIQSFTDNIQHSDPTAQLDICCIASGDTIADVSKYDLVILSGGRVNLLEDVKPQWALDVLDMVRRVAGQGSKTKLLGFCWGHQAIHYALGGKLAWLESPRIGVQRIDLTPEGQQFFRRDELMIHKYHVRYVSETAPGFATLANENEITLSSSKTILTSQGHPEMTNEISTLLSRGDNGTYKQQGGIQSKDQRRTTTKQAIENMSTNGTHVQPDTALFDLSKYPPFPSDLPTVNLETISLSQLEKGDKEVEDKIFQICKTRGFFYLDFNGSNASFMQSDADAIARLGEKVFRLPNEENEKYPMDNSLFGFKRVGATKADAQGTPDTARFFNIAKDAILENTDRWPLPPLILDQKPMLERFMRQAHGTGLKIMSLLATRIGLQPDAFDNLHRITEESGDHVRMTHAPPRITSDMPEVSNPSHTDFGTITLLFNWLGGLQVWSDPSRGNFENLVDPEANGDSEKPRWLWVRPPPPNHAIVNLGDAAVKWTGGVLCSGRHRVVPAPGEQGLFDRYSVVYFVRPEDKALLKRLEAPGIPKYEPGKEEQENMTAKQWIFRQSRGLGHMNVD</sequence>
<evidence type="ECO:0000256" key="2">
    <source>
        <dbReference type="SAM" id="MobiDB-lite"/>
    </source>
</evidence>
<dbReference type="SUPFAM" id="SSF51197">
    <property type="entry name" value="Clavaminate synthase-like"/>
    <property type="match status" value="1"/>
</dbReference>
<protein>
    <recommendedName>
        <fullName evidence="3">Fe2OG dioxygenase domain-containing protein</fullName>
    </recommendedName>
</protein>
<dbReference type="EMBL" id="KN714777">
    <property type="protein sequence ID" value="KUI61446.1"/>
    <property type="molecule type" value="Genomic_DNA"/>
</dbReference>
<dbReference type="Gene3D" id="3.40.50.880">
    <property type="match status" value="1"/>
</dbReference>
<dbReference type="InterPro" id="IPR044861">
    <property type="entry name" value="IPNS-like_FE2OG_OXY"/>
</dbReference>
<dbReference type="InterPro" id="IPR050231">
    <property type="entry name" value="Iron_ascorbate_oxido_reductase"/>
</dbReference>
<evidence type="ECO:0000313" key="5">
    <source>
        <dbReference type="Proteomes" id="UP000078576"/>
    </source>
</evidence>
<dbReference type="Pfam" id="PF03171">
    <property type="entry name" value="2OG-FeII_Oxy"/>
    <property type="match status" value="1"/>
</dbReference>
<feature type="domain" description="Fe2OG dioxygenase" evidence="3">
    <location>
        <begin position="413"/>
        <end position="537"/>
    </location>
</feature>
<keyword evidence="5" id="KW-1185">Reference proteome</keyword>
<comment type="similarity">
    <text evidence="1">Belongs to the iron/ascorbate-dependent oxidoreductase family.</text>
</comment>
<feature type="compositionally biased region" description="Polar residues" evidence="2">
    <location>
        <begin position="197"/>
        <end position="206"/>
    </location>
</feature>
<dbReference type="OrthoDB" id="288590at2759"/>
<feature type="region of interest" description="Disordered" evidence="2">
    <location>
        <begin position="192"/>
        <end position="211"/>
    </location>
</feature>
<gene>
    <name evidence="4" type="ORF">VP1G_08633</name>
</gene>
<proteinExistence type="inferred from homology"/>